<gene>
    <name evidence="2" type="ORF">SDC9_156147</name>
</gene>
<dbReference type="Gene3D" id="2.40.30.10">
    <property type="entry name" value="Translation factors"/>
    <property type="match status" value="1"/>
</dbReference>
<dbReference type="InterPro" id="IPR023166">
    <property type="entry name" value="BaiN-like_dom_sf"/>
</dbReference>
<dbReference type="PANTHER" id="PTHR42887">
    <property type="entry name" value="OS12G0638800 PROTEIN"/>
    <property type="match status" value="1"/>
</dbReference>
<dbReference type="InterPro" id="IPR004792">
    <property type="entry name" value="BaiN-like"/>
</dbReference>
<evidence type="ECO:0000313" key="2">
    <source>
        <dbReference type="EMBL" id="MPN08861.1"/>
    </source>
</evidence>
<organism evidence="2">
    <name type="scientific">bioreactor metagenome</name>
    <dbReference type="NCBI Taxonomy" id="1076179"/>
    <lineage>
        <taxon>unclassified sequences</taxon>
        <taxon>metagenomes</taxon>
        <taxon>ecological metagenomes</taxon>
    </lineage>
</organism>
<dbReference type="SUPFAM" id="SSF51905">
    <property type="entry name" value="FAD/NAD(P)-binding domain"/>
    <property type="match status" value="1"/>
</dbReference>
<proteinExistence type="predicted"/>
<protein>
    <recommendedName>
        <fullName evidence="1">RsdA/BaiN/AoA(So)-like Rossmann fold-like domain-containing protein</fullName>
    </recommendedName>
</protein>
<feature type="domain" description="RsdA/BaiN/AoA(So)-like Rossmann fold-like" evidence="1">
    <location>
        <begin position="70"/>
        <end position="165"/>
    </location>
</feature>
<dbReference type="Pfam" id="PF03486">
    <property type="entry name" value="HI0933_like"/>
    <property type="match status" value="1"/>
</dbReference>
<dbReference type="EMBL" id="VSSQ01054951">
    <property type="protein sequence ID" value="MPN08861.1"/>
    <property type="molecule type" value="Genomic_DNA"/>
</dbReference>
<dbReference type="Gene3D" id="1.10.8.260">
    <property type="entry name" value="HI0933 insert domain-like"/>
    <property type="match status" value="1"/>
</dbReference>
<dbReference type="Gene3D" id="3.50.50.60">
    <property type="entry name" value="FAD/NAD(P)-binding domain"/>
    <property type="match status" value="1"/>
</dbReference>
<reference evidence="2" key="1">
    <citation type="submission" date="2019-08" db="EMBL/GenBank/DDBJ databases">
        <authorList>
            <person name="Kucharzyk K."/>
            <person name="Murdoch R.W."/>
            <person name="Higgins S."/>
            <person name="Loffler F."/>
        </authorList>
    </citation>
    <scope>NUCLEOTIDE SEQUENCE</scope>
</reference>
<dbReference type="SUPFAM" id="SSF160996">
    <property type="entry name" value="HI0933 insert domain-like"/>
    <property type="match status" value="1"/>
</dbReference>
<sequence length="170" mass="18487">MIFTHNGISGPAVLDLSSYISSYKPSDISLFIDFLPEISSDKITDVLYEKSNKNLYNRFKGYLPTELIKTILPDIDSDKIFNLKKAQANELVGNLKSYNVEVTGFGNLSEGIVTKGGVDLKKVNPSTLESRIVKGLYFAGEVLDLDANTGGYNLQIAFSTGALSGYSASI</sequence>
<evidence type="ECO:0000259" key="1">
    <source>
        <dbReference type="Pfam" id="PF03486"/>
    </source>
</evidence>
<dbReference type="AlphaFoldDB" id="A0A645F3M4"/>
<comment type="caution">
    <text evidence="2">The sequence shown here is derived from an EMBL/GenBank/DDBJ whole genome shotgun (WGS) entry which is preliminary data.</text>
</comment>
<dbReference type="InterPro" id="IPR057661">
    <property type="entry name" value="RsdA/BaiN/AoA(So)_Rossmann"/>
</dbReference>
<accession>A0A645F3M4</accession>
<name>A0A645F3M4_9ZZZZ</name>
<dbReference type="InterPro" id="IPR036188">
    <property type="entry name" value="FAD/NAD-bd_sf"/>
</dbReference>
<dbReference type="PANTHER" id="PTHR42887:SF2">
    <property type="entry name" value="OS12G0638800 PROTEIN"/>
    <property type="match status" value="1"/>
</dbReference>